<dbReference type="HAMAP" id="MF_00687">
    <property type="entry name" value="KduI"/>
    <property type="match status" value="1"/>
</dbReference>
<dbReference type="GO" id="GO:0008270">
    <property type="term" value="F:zinc ion binding"/>
    <property type="evidence" value="ECO:0007669"/>
    <property type="project" value="UniProtKB-UniRule"/>
</dbReference>
<comment type="function">
    <text evidence="6">Catalyzes the isomerization of 5-dehydro-4-deoxy-D-glucuronate to 3-deoxy-D-glycero-2,5-hexodiulosonate.</text>
</comment>
<protein>
    <recommendedName>
        <fullName evidence="6">4-deoxy-L-threo-5-hexosulose-uronate ketol-isomerase</fullName>
        <ecNumber evidence="6">5.3.1.17</ecNumber>
    </recommendedName>
    <alternativeName>
        <fullName evidence="6">5-keto-4-deoxyuronate isomerase</fullName>
    </alternativeName>
    <alternativeName>
        <fullName evidence="6">DKI isomerase</fullName>
    </alternativeName>
</protein>
<evidence type="ECO:0000313" key="8">
    <source>
        <dbReference type="Proteomes" id="UP000612456"/>
    </source>
</evidence>
<comment type="cofactor">
    <cofactor evidence="6">
        <name>Zn(2+)</name>
        <dbReference type="ChEBI" id="CHEBI:29105"/>
    </cofactor>
    <text evidence="6">Binds 1 zinc ion per subunit.</text>
</comment>
<dbReference type="InterPro" id="IPR027449">
    <property type="entry name" value="KduI_N"/>
</dbReference>
<name>A0A916YK12_9BACL</name>
<keyword evidence="3 6" id="KW-0479">Metal-binding</keyword>
<dbReference type="AlphaFoldDB" id="A0A916YK12"/>
<evidence type="ECO:0000313" key="7">
    <source>
        <dbReference type="EMBL" id="GGD48684.1"/>
    </source>
</evidence>
<dbReference type="Pfam" id="PF04962">
    <property type="entry name" value="KduI"/>
    <property type="match status" value="1"/>
</dbReference>
<dbReference type="GO" id="GO:0019698">
    <property type="term" value="P:D-galacturonate catabolic process"/>
    <property type="evidence" value="ECO:0007669"/>
    <property type="project" value="TreeGrafter"/>
</dbReference>
<dbReference type="Gene3D" id="2.60.120.10">
    <property type="entry name" value="Jelly Rolls"/>
    <property type="match status" value="1"/>
</dbReference>
<dbReference type="PIRSF" id="PIRSF006625">
    <property type="entry name" value="KduI"/>
    <property type="match status" value="1"/>
</dbReference>
<gene>
    <name evidence="6 7" type="primary">kduI</name>
    <name evidence="7" type="ORF">GCM10010911_02750</name>
</gene>
<evidence type="ECO:0000256" key="6">
    <source>
        <dbReference type="HAMAP-Rule" id="MF_00687"/>
    </source>
</evidence>
<comment type="similarity">
    <text evidence="2 6">Belongs to the KduI family.</text>
</comment>
<feature type="binding site" evidence="6">
    <location>
        <position position="205"/>
    </location>
    <ligand>
        <name>Zn(2+)</name>
        <dbReference type="ChEBI" id="CHEBI:29105"/>
    </ligand>
</feature>
<keyword evidence="4 6" id="KW-0862">Zinc</keyword>
<dbReference type="SUPFAM" id="SSF51182">
    <property type="entry name" value="RmlC-like cupins"/>
    <property type="match status" value="1"/>
</dbReference>
<dbReference type="PANTHER" id="PTHR38461">
    <property type="entry name" value="4-DEOXY-L-THREO-5-HEXOSULOSE-URONATE KETOL-ISOMERASE"/>
    <property type="match status" value="1"/>
</dbReference>
<accession>A0A916YK12</accession>
<dbReference type="EMBL" id="BMHP01000001">
    <property type="protein sequence ID" value="GGD48684.1"/>
    <property type="molecule type" value="Genomic_DNA"/>
</dbReference>
<dbReference type="InterPro" id="IPR007045">
    <property type="entry name" value="KduI"/>
</dbReference>
<sequence>MKTEMDIRHASHPEDVKRYDTQTLRKHFLIESLFEPGHLHMTYTHYDRLVIGGAMPAEQPLVLEAPQTLKTEYFFERREAGFVNLGGPAVIAVDGEEHSLNRLDALYVGKGAKKVTLASPDPSDPAKLYFCSANAHHTLPVSKMAIDKANPNHLGSLETSNERTIYQFIHEGGLQSCQLMLGITILKPGSIWNTMPAHLHDRRMEAYLYFDLNPDARVFHMMGLPEESRHLVVANEQAVISPPWSIHSGAGTSNYSFIWAMAGENYTFKDMDSVPMDTLK</sequence>
<reference evidence="7" key="1">
    <citation type="journal article" date="2014" name="Int. J. Syst. Evol. Microbiol.">
        <title>Complete genome sequence of Corynebacterium casei LMG S-19264T (=DSM 44701T), isolated from a smear-ripened cheese.</title>
        <authorList>
            <consortium name="US DOE Joint Genome Institute (JGI-PGF)"/>
            <person name="Walter F."/>
            <person name="Albersmeier A."/>
            <person name="Kalinowski J."/>
            <person name="Ruckert C."/>
        </authorList>
    </citation>
    <scope>NUCLEOTIDE SEQUENCE</scope>
    <source>
        <strain evidence="7">CGMCC 1.15178</strain>
    </source>
</reference>
<dbReference type="EC" id="5.3.1.17" evidence="6"/>
<dbReference type="Gene3D" id="2.60.120.520">
    <property type="entry name" value="pectin degrading enzyme 5-keto 4- deoxyuronate isomerase, domain 1"/>
    <property type="match status" value="1"/>
</dbReference>
<keyword evidence="5 6" id="KW-0413">Isomerase</keyword>
<comment type="caution">
    <text evidence="7">The sequence shown here is derived from an EMBL/GenBank/DDBJ whole genome shotgun (WGS) entry which is preliminary data.</text>
</comment>
<dbReference type="CDD" id="cd20294">
    <property type="entry name" value="cupin_KduI_N"/>
    <property type="match status" value="1"/>
</dbReference>
<dbReference type="InterPro" id="IPR011051">
    <property type="entry name" value="RmlC_Cupin_sf"/>
</dbReference>
<feature type="binding site" evidence="6">
    <location>
        <position position="198"/>
    </location>
    <ligand>
        <name>Zn(2+)</name>
        <dbReference type="ChEBI" id="CHEBI:29105"/>
    </ligand>
</feature>
<dbReference type="GO" id="GO:0045490">
    <property type="term" value="P:pectin catabolic process"/>
    <property type="evidence" value="ECO:0007669"/>
    <property type="project" value="UniProtKB-UniRule"/>
</dbReference>
<proteinExistence type="inferred from homology"/>
<dbReference type="GO" id="GO:0008697">
    <property type="term" value="F:4-deoxy-L-threo-5-hexosulose-uronate ketol-isomerase activity"/>
    <property type="evidence" value="ECO:0007669"/>
    <property type="project" value="UniProtKB-UniRule"/>
</dbReference>
<evidence type="ECO:0000256" key="1">
    <source>
        <dbReference type="ARBA" id="ARBA00000552"/>
    </source>
</evidence>
<reference evidence="7" key="2">
    <citation type="submission" date="2020-09" db="EMBL/GenBank/DDBJ databases">
        <authorList>
            <person name="Sun Q."/>
            <person name="Zhou Y."/>
        </authorList>
    </citation>
    <scope>NUCLEOTIDE SEQUENCE</scope>
    <source>
        <strain evidence="7">CGMCC 1.15178</strain>
    </source>
</reference>
<dbReference type="NCBIfam" id="NF002091">
    <property type="entry name" value="PRK00924.1"/>
    <property type="match status" value="1"/>
</dbReference>
<evidence type="ECO:0000256" key="5">
    <source>
        <dbReference type="ARBA" id="ARBA00023235"/>
    </source>
</evidence>
<dbReference type="Proteomes" id="UP000612456">
    <property type="component" value="Unassembled WGS sequence"/>
</dbReference>
<dbReference type="CDD" id="cd20491">
    <property type="entry name" value="cupin_KduI_C"/>
    <property type="match status" value="1"/>
</dbReference>
<organism evidence="7 8">
    <name type="scientific">Paenibacillus nasutitermitis</name>
    <dbReference type="NCBI Taxonomy" id="1652958"/>
    <lineage>
        <taxon>Bacteria</taxon>
        <taxon>Bacillati</taxon>
        <taxon>Bacillota</taxon>
        <taxon>Bacilli</taxon>
        <taxon>Bacillales</taxon>
        <taxon>Paenibacillaceae</taxon>
        <taxon>Paenibacillus</taxon>
    </lineage>
</organism>
<feature type="binding site" evidence="6">
    <location>
        <position position="247"/>
    </location>
    <ligand>
        <name>Zn(2+)</name>
        <dbReference type="ChEBI" id="CHEBI:29105"/>
    </ligand>
</feature>
<evidence type="ECO:0000256" key="3">
    <source>
        <dbReference type="ARBA" id="ARBA00022723"/>
    </source>
</evidence>
<dbReference type="InterPro" id="IPR021120">
    <property type="entry name" value="KduI/IolB_isomerase"/>
</dbReference>
<dbReference type="PANTHER" id="PTHR38461:SF1">
    <property type="entry name" value="4-DEOXY-L-THREO-5-HEXOSULOSE-URONATE KETOL-ISOMERASE"/>
    <property type="match status" value="1"/>
</dbReference>
<comment type="pathway">
    <text evidence="6">Glycan metabolism; pectin degradation; 2-dehydro-3-deoxy-D-gluconate from pectin: step 4/5.</text>
</comment>
<evidence type="ECO:0000256" key="2">
    <source>
        <dbReference type="ARBA" id="ARBA00008086"/>
    </source>
</evidence>
<keyword evidence="8" id="KW-1185">Reference proteome</keyword>
<feature type="binding site" evidence="6">
    <location>
        <position position="200"/>
    </location>
    <ligand>
        <name>Zn(2+)</name>
        <dbReference type="ChEBI" id="CHEBI:29105"/>
    </ligand>
</feature>
<comment type="catalytic activity">
    <reaction evidence="1 6">
        <text>5-dehydro-4-deoxy-D-glucuronate = 3-deoxy-D-glycero-2,5-hexodiulosonate</text>
        <dbReference type="Rhea" id="RHEA:23896"/>
        <dbReference type="ChEBI" id="CHEBI:17117"/>
        <dbReference type="ChEBI" id="CHEBI:29071"/>
        <dbReference type="EC" id="5.3.1.17"/>
    </reaction>
</comment>
<dbReference type="InterPro" id="IPR014710">
    <property type="entry name" value="RmlC-like_jellyroll"/>
</dbReference>
<evidence type="ECO:0000256" key="4">
    <source>
        <dbReference type="ARBA" id="ARBA00022833"/>
    </source>
</evidence>
<dbReference type="GO" id="GO:0042840">
    <property type="term" value="P:D-glucuronate catabolic process"/>
    <property type="evidence" value="ECO:0007669"/>
    <property type="project" value="TreeGrafter"/>
</dbReference>